<dbReference type="SMART" id="SM00028">
    <property type="entry name" value="TPR"/>
    <property type="match status" value="2"/>
</dbReference>
<keyword evidence="1" id="KW-0802">TPR repeat</keyword>
<comment type="caution">
    <text evidence="3">The sequence shown here is derived from an EMBL/GenBank/DDBJ whole genome shotgun (WGS) entry which is preliminary data.</text>
</comment>
<dbReference type="PROSITE" id="PS50005">
    <property type="entry name" value="TPR"/>
    <property type="match status" value="1"/>
</dbReference>
<feature type="chain" id="PRO_5032620878" description="Tetratricopeptide repeat protein" evidence="2">
    <location>
        <begin position="21"/>
        <end position="235"/>
    </location>
</feature>
<reference evidence="3 4" key="1">
    <citation type="submission" date="2019-10" db="EMBL/GenBank/DDBJ databases">
        <title>Draft genome sequence of Marinobacter hydrocarbonoclasticus NCT7M from the microbiome of the marine copepod.</title>
        <authorList>
            <person name="Nuttall R."/>
            <person name="Sharma G."/>
            <person name="Moisander P."/>
        </authorList>
    </citation>
    <scope>NUCLEOTIDE SEQUENCE [LARGE SCALE GENOMIC DNA]</scope>
    <source>
        <strain evidence="3 4">NCT7M</strain>
    </source>
</reference>
<dbReference type="RefSeq" id="WP_153741505.1">
    <property type="nucleotide sequence ID" value="NZ_WBMP01000020.1"/>
</dbReference>
<accession>A0A833JPF4</accession>
<feature type="signal peptide" evidence="2">
    <location>
        <begin position="1"/>
        <end position="20"/>
    </location>
</feature>
<organism evidence="3 4">
    <name type="scientific">Marinobacter nauticus</name>
    <name type="common">Marinobacter hydrocarbonoclasticus</name>
    <name type="synonym">Marinobacter aquaeolei</name>
    <dbReference type="NCBI Taxonomy" id="2743"/>
    <lineage>
        <taxon>Bacteria</taxon>
        <taxon>Pseudomonadati</taxon>
        <taxon>Pseudomonadota</taxon>
        <taxon>Gammaproteobacteria</taxon>
        <taxon>Pseudomonadales</taxon>
        <taxon>Marinobacteraceae</taxon>
        <taxon>Marinobacter</taxon>
    </lineage>
</organism>
<proteinExistence type="predicted"/>
<evidence type="ECO:0000256" key="2">
    <source>
        <dbReference type="SAM" id="SignalP"/>
    </source>
</evidence>
<evidence type="ECO:0000256" key="1">
    <source>
        <dbReference type="PROSITE-ProRule" id="PRU00339"/>
    </source>
</evidence>
<feature type="repeat" description="TPR" evidence="1">
    <location>
        <begin position="120"/>
        <end position="153"/>
    </location>
</feature>
<dbReference type="EMBL" id="WBMP01000020">
    <property type="protein sequence ID" value="KAE8544196.1"/>
    <property type="molecule type" value="Genomic_DNA"/>
</dbReference>
<dbReference type="InterPro" id="IPR019734">
    <property type="entry name" value="TPR_rpt"/>
</dbReference>
<dbReference type="SUPFAM" id="SSF48452">
    <property type="entry name" value="TPR-like"/>
    <property type="match status" value="1"/>
</dbReference>
<dbReference type="Proteomes" id="UP000469950">
    <property type="component" value="Unassembled WGS sequence"/>
</dbReference>
<dbReference type="AlphaFoldDB" id="A0A833JPF4"/>
<evidence type="ECO:0000313" key="3">
    <source>
        <dbReference type="EMBL" id="KAE8544196.1"/>
    </source>
</evidence>
<dbReference type="PROSITE" id="PS51257">
    <property type="entry name" value="PROKAR_LIPOPROTEIN"/>
    <property type="match status" value="1"/>
</dbReference>
<dbReference type="InterPro" id="IPR011990">
    <property type="entry name" value="TPR-like_helical_dom_sf"/>
</dbReference>
<evidence type="ECO:0008006" key="5">
    <source>
        <dbReference type="Google" id="ProtNLM"/>
    </source>
</evidence>
<sequence length="235" mass="25596">MKYWNAIARPALTAAAVALVAGCAALDPVENTENNDAGMAPGNLPIVCSNNVTPEQRVELDAIDDLMVQSENYAALARLETLSFSTQQHWLRWAELMAKVEQIEQSEDAFEQIVATCGSAEAYHGLGVVYLKTNRVQQGLDALQQAKTLNPASAPVRNDFGIALMRTGLYGQAAFELRTAYELSGKQQNVGRSMVAAYYLHGGEQILSRLQRETGVNDQVVEAGVEFSRQFVKGS</sequence>
<dbReference type="Gene3D" id="1.25.40.10">
    <property type="entry name" value="Tetratricopeptide repeat domain"/>
    <property type="match status" value="1"/>
</dbReference>
<gene>
    <name evidence="3" type="ORF">F6453_3453</name>
</gene>
<keyword evidence="2" id="KW-0732">Signal</keyword>
<name>A0A833JPF4_MARNT</name>
<evidence type="ECO:0000313" key="4">
    <source>
        <dbReference type="Proteomes" id="UP000469950"/>
    </source>
</evidence>
<protein>
    <recommendedName>
        <fullName evidence="5">Tetratricopeptide repeat protein</fullName>
    </recommendedName>
</protein>